<dbReference type="Gene3D" id="3.40.50.2000">
    <property type="entry name" value="Glycogen Phosphorylase B"/>
    <property type="match status" value="1"/>
</dbReference>
<dbReference type="SUPFAM" id="SSF53756">
    <property type="entry name" value="UDP-Glycosyltransferase/glycogen phosphorylase"/>
    <property type="match status" value="1"/>
</dbReference>
<protein>
    <submittedName>
        <fullName evidence="2">Glycosyltransferase involved in cell wall biosynthesis</fullName>
    </submittedName>
</protein>
<reference evidence="2 3" key="1">
    <citation type="submission" date="2019-07" db="EMBL/GenBank/DDBJ databases">
        <title>SAR11 Genome Evolution.</title>
        <authorList>
            <person name="Giovannoni S."/>
        </authorList>
    </citation>
    <scope>NUCLEOTIDE SEQUENCE [LARGE SCALE GENOMIC DNA]</scope>
    <source>
        <strain evidence="2 3">HTCC9565</strain>
    </source>
</reference>
<evidence type="ECO:0000313" key="3">
    <source>
        <dbReference type="Proteomes" id="UP001166004"/>
    </source>
</evidence>
<dbReference type="EMBL" id="LANA01000001">
    <property type="protein sequence ID" value="NMN67068.1"/>
    <property type="molecule type" value="Genomic_DNA"/>
</dbReference>
<evidence type="ECO:0000259" key="1">
    <source>
        <dbReference type="Pfam" id="PF00534"/>
    </source>
</evidence>
<dbReference type="PANTHER" id="PTHR46401:SF8">
    <property type="entry name" value="BLL6006 PROTEIN"/>
    <property type="match status" value="1"/>
</dbReference>
<gene>
    <name evidence="2" type="ORF">VP91_00002010</name>
</gene>
<comment type="caution">
    <text evidence="2">The sequence shown here is derived from an EMBL/GenBank/DDBJ whole genome shotgun (WGS) entry which is preliminary data.</text>
</comment>
<dbReference type="PANTHER" id="PTHR46401">
    <property type="entry name" value="GLYCOSYLTRANSFERASE WBBK-RELATED"/>
    <property type="match status" value="1"/>
</dbReference>
<keyword evidence="3" id="KW-1185">Reference proteome</keyword>
<dbReference type="InterPro" id="IPR001296">
    <property type="entry name" value="Glyco_trans_1"/>
</dbReference>
<dbReference type="Pfam" id="PF00534">
    <property type="entry name" value="Glycos_transf_1"/>
    <property type="match status" value="1"/>
</dbReference>
<dbReference type="Proteomes" id="UP001166004">
    <property type="component" value="Unassembled WGS sequence"/>
</dbReference>
<feature type="domain" description="Glycosyl transferase family 1" evidence="1">
    <location>
        <begin position="203"/>
        <end position="355"/>
    </location>
</feature>
<dbReference type="RefSeq" id="WP_169035586.1">
    <property type="nucleotide sequence ID" value="NZ_LANA01000001.1"/>
</dbReference>
<proteinExistence type="predicted"/>
<accession>A0ABX1T1Z0</accession>
<name>A0ABX1T1Z0_PELUQ</name>
<organism evidence="2 3">
    <name type="scientific">Pelagibacter ubique</name>
    <dbReference type="NCBI Taxonomy" id="198252"/>
    <lineage>
        <taxon>Bacteria</taxon>
        <taxon>Pseudomonadati</taxon>
        <taxon>Pseudomonadota</taxon>
        <taxon>Alphaproteobacteria</taxon>
        <taxon>Candidatus Pelagibacterales</taxon>
        <taxon>Candidatus Pelagibacteraceae</taxon>
        <taxon>Candidatus Pelagibacter</taxon>
    </lineage>
</organism>
<evidence type="ECO:0000313" key="2">
    <source>
        <dbReference type="EMBL" id="NMN67068.1"/>
    </source>
</evidence>
<sequence length="388" mass="45839">MINVGFIINYRLSGWLGVSNYYKNFLNSINNIKNSKIKPIIITDYHFTKNEKLFFKGVKIIKTHLVDRKSRGKKIINNLLISIFGRNIFLDNFLKKNNINIISHTSYLGKNSNIISLKWFPDFQEIHLPELFNSKQILARSYDIKMAAKHSTKIIISSTSVKNDLKKINNQAYEKGLIFKHVNEIIKPEKLKNYHYLKKKYSLKKKYFFLPNHFWKHKNHIVVLKALNQIKKKLNFDIISSGNITDYRFPNHFEYLKNYIKEKKLENYFRILGVVPFEDVLCLMKYSVGVINPSLSEGWSNTVDQANCYGRKIILSDIKVHKEQKPFRGVYFKKHNHKDLASKLIKVSSLKIKQKAEKMHILKAYNDSKLKRKKYAENYQNFIIKISH</sequence>